<dbReference type="KEGG" id="slb:AWJ20_628"/>
<dbReference type="InterPro" id="IPR001810">
    <property type="entry name" value="F-box_dom"/>
</dbReference>
<proteinExistence type="predicted"/>
<reference evidence="2 3" key="1">
    <citation type="submission" date="2016-02" db="EMBL/GenBank/DDBJ databases">
        <title>Complete genome sequence and transcriptome regulation of the pentose utilising yeast Sugiyamaella lignohabitans.</title>
        <authorList>
            <person name="Bellasio M."/>
            <person name="Peymann A."/>
            <person name="Valli M."/>
            <person name="Sipitzky M."/>
            <person name="Graf A."/>
            <person name="Sauer M."/>
            <person name="Marx H."/>
            <person name="Mattanovich D."/>
        </authorList>
    </citation>
    <scope>NUCLEOTIDE SEQUENCE [LARGE SCALE GENOMIC DNA]</scope>
    <source>
        <strain evidence="2 3">CBS 10342</strain>
    </source>
</reference>
<dbReference type="PROSITE" id="PS50181">
    <property type="entry name" value="FBOX"/>
    <property type="match status" value="1"/>
</dbReference>
<dbReference type="Proteomes" id="UP000189580">
    <property type="component" value="Chromosome a"/>
</dbReference>
<gene>
    <name evidence="2" type="ORF">AWJ20_628</name>
</gene>
<evidence type="ECO:0000313" key="3">
    <source>
        <dbReference type="Proteomes" id="UP000189580"/>
    </source>
</evidence>
<sequence length="483" mass="54084">MKKIRFSLLNRLKTKGPDYQLALVASSDKKSPCLGPANLSVLPVEIIENILEQLVADREVWDFIRDLFSLSATCRYLNSILADEILYDKVVIRNKRQAKSFYKCICSSKSYKKKTPSLTKPSLLVKHIVFVHPYKDFQPDMGHMGHMMSTSSTPIEKSWAELILEIISKLPNLEHIELREISPNFEFPAFLMNIFPAKVLPQRLISLYMSSEEGWRVGITESQIWPFANFQKLYLHSMTLIGLNQLKESTPPYSARSSPPTSPFSFPGLSSSPNNASIESSYFSSQSPASTSHSIFLSRCKVHQGSKRFMFDRYATSLSIDAQSLQTCDLSTMFPHLEALNIGCIDMLPLSDQTLSHLYTLNSGSPPSQFCRKQFSQSGKASTFGNIEYLLQTIASSTSLQNLRSLSIFLSYKLLPNLLVALGERVVNNEALISCTIVLTTKTSLLASEELSRLTNVIESSSSLRNLIENFTIKDVAGVSLIN</sequence>
<dbReference type="Pfam" id="PF12937">
    <property type="entry name" value="F-box-like"/>
    <property type="match status" value="1"/>
</dbReference>
<organism evidence="2 3">
    <name type="scientific">Sugiyamaella lignohabitans</name>
    <dbReference type="NCBI Taxonomy" id="796027"/>
    <lineage>
        <taxon>Eukaryota</taxon>
        <taxon>Fungi</taxon>
        <taxon>Dikarya</taxon>
        <taxon>Ascomycota</taxon>
        <taxon>Saccharomycotina</taxon>
        <taxon>Dipodascomycetes</taxon>
        <taxon>Dipodascales</taxon>
        <taxon>Trichomonascaceae</taxon>
        <taxon>Sugiyamaella</taxon>
    </lineage>
</organism>
<dbReference type="GeneID" id="30037681"/>
<evidence type="ECO:0000313" key="2">
    <source>
        <dbReference type="EMBL" id="ANB12377.1"/>
    </source>
</evidence>
<dbReference type="OrthoDB" id="4032719at2759"/>
<dbReference type="AlphaFoldDB" id="A0A161HIL5"/>
<evidence type="ECO:0000259" key="1">
    <source>
        <dbReference type="PROSITE" id="PS50181"/>
    </source>
</evidence>
<name>A0A161HIL5_9ASCO</name>
<dbReference type="SUPFAM" id="SSF81383">
    <property type="entry name" value="F-box domain"/>
    <property type="match status" value="1"/>
</dbReference>
<feature type="domain" description="F-box" evidence="1">
    <location>
        <begin position="36"/>
        <end position="90"/>
    </location>
</feature>
<keyword evidence="3" id="KW-1185">Reference proteome</keyword>
<dbReference type="RefSeq" id="XP_018734854.1">
    <property type="nucleotide sequence ID" value="XM_018882579.1"/>
</dbReference>
<dbReference type="EMBL" id="CP014501">
    <property type="protein sequence ID" value="ANB12377.1"/>
    <property type="molecule type" value="Genomic_DNA"/>
</dbReference>
<accession>A0A161HIL5</accession>
<dbReference type="InterPro" id="IPR036047">
    <property type="entry name" value="F-box-like_dom_sf"/>
</dbReference>
<protein>
    <recommendedName>
        <fullName evidence="1">F-box domain-containing protein</fullName>
    </recommendedName>
</protein>